<evidence type="ECO:0000313" key="3">
    <source>
        <dbReference type="EMBL" id="KRM14211.1"/>
    </source>
</evidence>
<proteinExistence type="predicted"/>
<evidence type="ECO:0000256" key="1">
    <source>
        <dbReference type="SAM" id="Phobius"/>
    </source>
</evidence>
<feature type="transmembrane region" description="Helical" evidence="1">
    <location>
        <begin position="6"/>
        <end position="27"/>
    </location>
</feature>
<dbReference type="Pfam" id="PF09648">
    <property type="entry name" value="YycI"/>
    <property type="match status" value="1"/>
</dbReference>
<accession>A0A0R1WH17</accession>
<evidence type="ECO:0000313" key="4">
    <source>
        <dbReference type="Proteomes" id="UP000050973"/>
    </source>
</evidence>
<keyword evidence="1" id="KW-0472">Membrane</keyword>
<reference evidence="3 4" key="1">
    <citation type="journal article" date="2015" name="Genome Announc.">
        <title>Expanding the biotechnology potential of lactobacilli through comparative genomics of 213 strains and associated genera.</title>
        <authorList>
            <person name="Sun Z."/>
            <person name="Harris H.M."/>
            <person name="McCann A."/>
            <person name="Guo C."/>
            <person name="Argimon S."/>
            <person name="Zhang W."/>
            <person name="Yang X."/>
            <person name="Jeffery I.B."/>
            <person name="Cooney J.C."/>
            <person name="Kagawa T.F."/>
            <person name="Liu W."/>
            <person name="Song Y."/>
            <person name="Salvetti E."/>
            <person name="Wrobel A."/>
            <person name="Rasinkangas P."/>
            <person name="Parkhill J."/>
            <person name="Rea M.C."/>
            <person name="O'Sullivan O."/>
            <person name="Ritari J."/>
            <person name="Douillard F.P."/>
            <person name="Paul Ross R."/>
            <person name="Yang R."/>
            <person name="Briner A.E."/>
            <person name="Felis G.E."/>
            <person name="de Vos W.M."/>
            <person name="Barrangou R."/>
            <person name="Klaenhammer T.R."/>
            <person name="Caufield P.W."/>
            <person name="Cui Y."/>
            <person name="Zhang H."/>
            <person name="O'Toole P.W."/>
        </authorList>
    </citation>
    <scope>NUCLEOTIDE SEQUENCE [LARGE SCALE GENOMIC DNA]</scope>
    <source>
        <strain evidence="3 4">DSM 4864</strain>
    </source>
</reference>
<dbReference type="InterPro" id="IPR018604">
    <property type="entry name" value="YycI-like"/>
</dbReference>
<dbReference type="RefSeq" id="WP_056984814.1">
    <property type="nucleotide sequence ID" value="NZ_AZGE01000036.1"/>
</dbReference>
<dbReference type="EMBL" id="AZGE01000036">
    <property type="protein sequence ID" value="KRM14211.1"/>
    <property type="molecule type" value="Genomic_DNA"/>
</dbReference>
<evidence type="ECO:0000259" key="2">
    <source>
        <dbReference type="Pfam" id="PF09648"/>
    </source>
</evidence>
<dbReference type="PATRIC" id="fig|1423779.3.peg.1377"/>
<dbReference type="Proteomes" id="UP000050973">
    <property type="component" value="Unassembled WGS sequence"/>
</dbReference>
<sequence>MNFKRIQWIFLVAFILFDIIVGCQLLFQNRFTITNNTQSRQSTVLKEMRADSITYQGLSKHQPNAFYISGSRSGDGGTLEQEMAKLHNQTSRFADSQLVSEFDSPIKVNAERPQLRLDQVVRRSRNVPLGDHYQYNAQLSSRREAVYTQMVKNQPVLSSDGQLRFRINRNAQVTGYTQTYLENPTTLQQRTATISQRQAVVWLYRHNQIPNNSQIRWAILGYTKLLTTNNHNQAVYVPTWAVEIKTKTADTVQRLNVNAFNSTIMKSSPDTVNMDSINK</sequence>
<name>A0A0R1WH17_9LACO</name>
<dbReference type="Gene3D" id="2.40.128.690">
    <property type="entry name" value="YycH protein, domain 3-like"/>
    <property type="match status" value="1"/>
</dbReference>
<keyword evidence="1" id="KW-0812">Transmembrane</keyword>
<feature type="domain" description="Regulatory protein YycH-like" evidence="2">
    <location>
        <begin position="35"/>
        <end position="260"/>
    </location>
</feature>
<dbReference type="GO" id="GO:0016020">
    <property type="term" value="C:membrane"/>
    <property type="evidence" value="ECO:0007669"/>
    <property type="project" value="InterPro"/>
</dbReference>
<keyword evidence="1" id="KW-1133">Transmembrane helix</keyword>
<gene>
    <name evidence="3" type="ORF">FC49_GL001338</name>
</gene>
<dbReference type="AlphaFoldDB" id="A0A0R1WH17"/>
<protein>
    <submittedName>
        <fullName evidence="3">Yych protein</fullName>
    </submittedName>
</protein>
<comment type="caution">
    <text evidence="3">The sequence shown here is derived from an EMBL/GenBank/DDBJ whole genome shotgun (WGS) entry which is preliminary data.</text>
</comment>
<organism evidence="3 4">
    <name type="scientific">Limosilactobacillus oris DSM 4864</name>
    <dbReference type="NCBI Taxonomy" id="1423779"/>
    <lineage>
        <taxon>Bacteria</taxon>
        <taxon>Bacillati</taxon>
        <taxon>Bacillota</taxon>
        <taxon>Bacilli</taxon>
        <taxon>Lactobacillales</taxon>
        <taxon>Lactobacillaceae</taxon>
        <taxon>Limosilactobacillus</taxon>
    </lineage>
</organism>